<evidence type="ECO:0000256" key="8">
    <source>
        <dbReference type="ARBA" id="ARBA00022889"/>
    </source>
</evidence>
<evidence type="ECO:0000313" key="20">
    <source>
        <dbReference type="Proteomes" id="UP000008144"/>
    </source>
</evidence>
<evidence type="ECO:0000256" key="5">
    <source>
        <dbReference type="ARBA" id="ARBA00022729"/>
    </source>
</evidence>
<dbReference type="GO" id="GO:0008305">
    <property type="term" value="C:integrin complex"/>
    <property type="evidence" value="ECO:0000318"/>
    <property type="project" value="GO_Central"/>
</dbReference>
<dbReference type="SUPFAM" id="SSF69179">
    <property type="entry name" value="Integrin domains"/>
    <property type="match status" value="3"/>
</dbReference>
<evidence type="ECO:0000256" key="2">
    <source>
        <dbReference type="ARBA" id="ARBA00008054"/>
    </source>
</evidence>
<keyword evidence="20" id="KW-1185">Reference proteome</keyword>
<dbReference type="Pfam" id="PF20806">
    <property type="entry name" value="Integrin_A_Ig_3"/>
    <property type="match status" value="1"/>
</dbReference>
<dbReference type="CDD" id="cd01450">
    <property type="entry name" value="vWFA_subfamily_ECM"/>
    <property type="match status" value="1"/>
</dbReference>
<dbReference type="InterPro" id="IPR028994">
    <property type="entry name" value="Integrin_alpha_N"/>
</dbReference>
<keyword evidence="6" id="KW-0677">Repeat</keyword>
<dbReference type="InterPro" id="IPR032695">
    <property type="entry name" value="Integrin_dom_sf"/>
</dbReference>
<accession>F7BIM6</accession>
<reference evidence="20" key="1">
    <citation type="journal article" date="2002" name="Science">
        <title>The draft genome of Ciona intestinalis: insights into chordate and vertebrate origins.</title>
        <authorList>
            <person name="Dehal P."/>
            <person name="Satou Y."/>
            <person name="Campbell R.K."/>
            <person name="Chapman J."/>
            <person name="Degnan B."/>
            <person name="De Tomaso A."/>
            <person name="Davidson B."/>
            <person name="Di Gregorio A."/>
            <person name="Gelpke M."/>
            <person name="Goodstein D.M."/>
            <person name="Harafuji N."/>
            <person name="Hastings K.E."/>
            <person name="Ho I."/>
            <person name="Hotta K."/>
            <person name="Huang W."/>
            <person name="Kawashima T."/>
            <person name="Lemaire P."/>
            <person name="Martinez D."/>
            <person name="Meinertzhagen I.A."/>
            <person name="Necula S."/>
            <person name="Nonaka M."/>
            <person name="Putnam N."/>
            <person name="Rash S."/>
            <person name="Saiga H."/>
            <person name="Satake M."/>
            <person name="Terry A."/>
            <person name="Yamada L."/>
            <person name="Wang H.G."/>
            <person name="Awazu S."/>
            <person name="Azumi K."/>
            <person name="Boore J."/>
            <person name="Branno M."/>
            <person name="Chin-Bow S."/>
            <person name="DeSantis R."/>
            <person name="Doyle S."/>
            <person name="Francino P."/>
            <person name="Keys D.N."/>
            <person name="Haga S."/>
            <person name="Hayashi H."/>
            <person name="Hino K."/>
            <person name="Imai K.S."/>
            <person name="Inaba K."/>
            <person name="Kano S."/>
            <person name="Kobayashi K."/>
            <person name="Kobayashi M."/>
            <person name="Lee B.I."/>
            <person name="Makabe K.W."/>
            <person name="Manohar C."/>
            <person name="Matassi G."/>
            <person name="Medina M."/>
            <person name="Mochizuki Y."/>
            <person name="Mount S."/>
            <person name="Morishita T."/>
            <person name="Miura S."/>
            <person name="Nakayama A."/>
            <person name="Nishizaka S."/>
            <person name="Nomoto H."/>
            <person name="Ohta F."/>
            <person name="Oishi K."/>
            <person name="Rigoutsos I."/>
            <person name="Sano M."/>
            <person name="Sasaki A."/>
            <person name="Sasakura Y."/>
            <person name="Shoguchi E."/>
            <person name="Shin-i T."/>
            <person name="Spagnuolo A."/>
            <person name="Stainier D."/>
            <person name="Suzuki M.M."/>
            <person name="Tassy O."/>
            <person name="Takatori N."/>
            <person name="Tokuoka M."/>
            <person name="Yagi K."/>
            <person name="Yoshizaki F."/>
            <person name="Wada S."/>
            <person name="Zhang C."/>
            <person name="Hyatt P.D."/>
            <person name="Larimer F."/>
            <person name="Detter C."/>
            <person name="Doggett N."/>
            <person name="Glavina T."/>
            <person name="Hawkins T."/>
            <person name="Richardson P."/>
            <person name="Lucas S."/>
            <person name="Kohara Y."/>
            <person name="Levine M."/>
            <person name="Satoh N."/>
            <person name="Rokhsar D.S."/>
        </authorList>
    </citation>
    <scope>NUCLEOTIDE SEQUENCE [LARGE SCALE GENOMIC DNA]</scope>
</reference>
<evidence type="ECO:0000259" key="18">
    <source>
        <dbReference type="PROSITE" id="PS50234"/>
    </source>
</evidence>
<evidence type="ECO:0000256" key="7">
    <source>
        <dbReference type="ARBA" id="ARBA00022837"/>
    </source>
</evidence>
<feature type="repeat" description="FG-GAP" evidence="15">
    <location>
        <begin position="514"/>
        <end position="577"/>
    </location>
</feature>
<feature type="repeat" description="FG-GAP" evidence="15">
    <location>
        <begin position="453"/>
        <end position="511"/>
    </location>
</feature>
<feature type="repeat" description="FG-GAP" evidence="15">
    <location>
        <begin position="384"/>
        <end position="445"/>
    </location>
</feature>
<dbReference type="InterPro" id="IPR036465">
    <property type="entry name" value="vWFA_dom_sf"/>
</dbReference>
<dbReference type="Pfam" id="PF08441">
    <property type="entry name" value="Integrin_A_Ig_1"/>
    <property type="match status" value="1"/>
</dbReference>
<keyword evidence="5" id="KW-0732">Signal</keyword>
<dbReference type="GO" id="GO:0009986">
    <property type="term" value="C:cell surface"/>
    <property type="evidence" value="ECO:0000318"/>
    <property type="project" value="GO_Central"/>
</dbReference>
<feature type="domain" description="VWFA" evidence="18">
    <location>
        <begin position="57"/>
        <end position="251"/>
    </location>
</feature>
<evidence type="ECO:0000256" key="16">
    <source>
        <dbReference type="RuleBase" id="RU003762"/>
    </source>
</evidence>
<proteinExistence type="inferred from homology"/>
<dbReference type="Gene3D" id="2.60.40.1460">
    <property type="entry name" value="Integrin domains. Chain A, domain 2"/>
    <property type="match status" value="1"/>
</dbReference>
<dbReference type="InterPro" id="IPR048286">
    <property type="entry name" value="Integrin_alpha_Ig-like_3"/>
</dbReference>
<feature type="transmembrane region" description="Helical" evidence="16">
    <location>
        <begin position="1114"/>
        <end position="1137"/>
    </location>
</feature>
<dbReference type="InterPro" id="IPR002035">
    <property type="entry name" value="VWF_A"/>
</dbReference>
<dbReference type="AlphaFoldDB" id="F7BIM6"/>
<reference evidence="19" key="3">
    <citation type="submission" date="2025-09" db="UniProtKB">
        <authorList>
            <consortium name="Ensembl"/>
        </authorList>
    </citation>
    <scope>IDENTIFICATION</scope>
</reference>
<dbReference type="Gene3D" id="3.40.50.410">
    <property type="entry name" value="von Willebrand factor, type A domain"/>
    <property type="match status" value="1"/>
</dbReference>
<dbReference type="InterPro" id="IPR013519">
    <property type="entry name" value="Int_alpha_beta-p"/>
</dbReference>
<evidence type="ECO:0000256" key="15">
    <source>
        <dbReference type="PROSITE-ProRule" id="PRU00803"/>
    </source>
</evidence>
<dbReference type="InterPro" id="IPR048285">
    <property type="entry name" value="Integrin_alpha_Ig-like_2"/>
</dbReference>
<dbReference type="Ensembl" id="ENSCINT00000005994.3">
    <property type="protein sequence ID" value="ENSCINP00000005994.3"/>
    <property type="gene ID" value="ENSCING00000002936.3"/>
</dbReference>
<dbReference type="InterPro" id="IPR013517">
    <property type="entry name" value="FG-GAP"/>
</dbReference>
<dbReference type="Gene3D" id="2.60.40.1530">
    <property type="entry name" value="ntegrin, alpha v. Chain A, domain 4"/>
    <property type="match status" value="1"/>
</dbReference>
<evidence type="ECO:0000256" key="1">
    <source>
        <dbReference type="ARBA" id="ARBA00004479"/>
    </source>
</evidence>
<dbReference type="PANTHER" id="PTHR23220">
    <property type="entry name" value="INTEGRIN ALPHA"/>
    <property type="match status" value="1"/>
</dbReference>
<dbReference type="SMART" id="SM00191">
    <property type="entry name" value="Int_alpha"/>
    <property type="match status" value="4"/>
</dbReference>
<dbReference type="Gene3D" id="2.60.40.1510">
    <property type="entry name" value="ntegrin, alpha v. Chain A, domain 3"/>
    <property type="match status" value="1"/>
</dbReference>
<protein>
    <submittedName>
        <fullName evidence="19">Integrin alpha-8</fullName>
    </submittedName>
</protein>
<reference evidence="19" key="2">
    <citation type="submission" date="2025-08" db="UniProtKB">
        <authorList>
            <consortium name="Ensembl"/>
        </authorList>
    </citation>
    <scope>IDENTIFICATION</scope>
</reference>
<evidence type="ECO:0000313" key="19">
    <source>
        <dbReference type="Ensembl" id="ENSCINP00000005994.3"/>
    </source>
</evidence>
<keyword evidence="14" id="KW-0325">Glycoprotein</keyword>
<keyword evidence="8 16" id="KW-0130">Cell adhesion</keyword>
<evidence type="ECO:0000256" key="12">
    <source>
        <dbReference type="ARBA" id="ARBA00023157"/>
    </source>
</evidence>
<dbReference type="Pfam" id="PF00092">
    <property type="entry name" value="VWA"/>
    <property type="match status" value="1"/>
</dbReference>
<dbReference type="PRINTS" id="PR00453">
    <property type="entry name" value="VWFADOMAIN"/>
</dbReference>
<gene>
    <name evidence="19" type="primary">LOC100178689</name>
</gene>
<evidence type="ECO:0000256" key="17">
    <source>
        <dbReference type="SAM" id="MobiDB-lite"/>
    </source>
</evidence>
<organism evidence="19 20">
    <name type="scientific">Ciona intestinalis</name>
    <name type="common">Transparent sea squirt</name>
    <name type="synonym">Ascidia intestinalis</name>
    <dbReference type="NCBI Taxonomy" id="7719"/>
    <lineage>
        <taxon>Eukaryota</taxon>
        <taxon>Metazoa</taxon>
        <taxon>Chordata</taxon>
        <taxon>Tunicata</taxon>
        <taxon>Ascidiacea</taxon>
        <taxon>Phlebobranchia</taxon>
        <taxon>Cionidae</taxon>
        <taxon>Ciona</taxon>
    </lineage>
</organism>
<keyword evidence="12" id="KW-1015">Disulfide bond</keyword>
<feature type="repeat" description="FG-GAP" evidence="15">
    <location>
        <begin position="319"/>
        <end position="375"/>
    </location>
</feature>
<keyword evidence="13 16" id="KW-0675">Receptor</keyword>
<evidence type="ECO:0000256" key="13">
    <source>
        <dbReference type="ARBA" id="ARBA00023170"/>
    </source>
</evidence>
<dbReference type="Pfam" id="PF01839">
    <property type="entry name" value="FG-GAP"/>
    <property type="match status" value="3"/>
</dbReference>
<dbReference type="Gene3D" id="2.130.10.130">
    <property type="entry name" value="Integrin alpha, N-terminal"/>
    <property type="match status" value="1"/>
</dbReference>
<keyword evidence="11 16" id="KW-0472">Membrane</keyword>
<keyword evidence="3 16" id="KW-0812">Transmembrane</keyword>
<evidence type="ECO:0000256" key="3">
    <source>
        <dbReference type="ARBA" id="ARBA00022692"/>
    </source>
</evidence>
<keyword evidence="7" id="KW-0106">Calcium</keyword>
<dbReference type="PANTHER" id="PTHR23220:SF133">
    <property type="entry name" value="INTEGRIN ALPHA-PS2"/>
    <property type="match status" value="1"/>
</dbReference>
<dbReference type="PROSITE" id="PS50234">
    <property type="entry name" value="VWFA"/>
    <property type="match status" value="1"/>
</dbReference>
<dbReference type="GeneTree" id="ENSGT00940000165133"/>
<comment type="subcellular location">
    <subcellularLocation>
        <location evidence="1 16">Membrane</location>
        <topology evidence="1 16">Single-pass type I membrane protein</topology>
    </subcellularLocation>
</comment>
<dbReference type="InParanoid" id="F7BIM6"/>
<dbReference type="PRINTS" id="PR01185">
    <property type="entry name" value="INTEGRINA"/>
</dbReference>
<dbReference type="SUPFAM" id="SSF53300">
    <property type="entry name" value="vWA-like"/>
    <property type="match status" value="1"/>
</dbReference>
<dbReference type="HOGENOM" id="CLU_273521_0_0_1"/>
<keyword evidence="10 16" id="KW-0401">Integrin</keyword>
<dbReference type="OMA" id="PKVFSGM"/>
<dbReference type="GO" id="GO:0038023">
    <property type="term" value="F:signaling receptor activity"/>
    <property type="evidence" value="ECO:0000318"/>
    <property type="project" value="GO_Central"/>
</dbReference>
<dbReference type="STRING" id="7719.ENSCINP00000005994"/>
<dbReference type="GO" id="GO:0007229">
    <property type="term" value="P:integrin-mediated signaling pathway"/>
    <property type="evidence" value="ECO:0000318"/>
    <property type="project" value="GO_Central"/>
</dbReference>
<evidence type="ECO:0000256" key="10">
    <source>
        <dbReference type="ARBA" id="ARBA00023037"/>
    </source>
</evidence>
<dbReference type="Pfam" id="PF20805">
    <property type="entry name" value="Integrin_A_Ig_2"/>
    <property type="match status" value="1"/>
</dbReference>
<name>F7BIM6_CIOIN</name>
<dbReference type="PROSITE" id="PS51470">
    <property type="entry name" value="FG_GAP"/>
    <property type="match status" value="4"/>
</dbReference>
<dbReference type="GO" id="GO:0046872">
    <property type="term" value="F:metal ion binding"/>
    <property type="evidence" value="ECO:0007669"/>
    <property type="project" value="UniProtKB-KW"/>
</dbReference>
<dbReference type="InterPro" id="IPR013649">
    <property type="entry name" value="Integrin_alpha_Ig-like_1"/>
</dbReference>
<evidence type="ECO:0000256" key="6">
    <source>
        <dbReference type="ARBA" id="ARBA00022737"/>
    </source>
</evidence>
<keyword evidence="4" id="KW-0479">Metal-binding</keyword>
<evidence type="ECO:0000256" key="14">
    <source>
        <dbReference type="ARBA" id="ARBA00023180"/>
    </source>
</evidence>
<sequence length="1176" mass="127992">MIPLGGNKTAVCSPGRRKICGRSLRLSPGACYTGTLGAAMTMKTGWGEIPCFKNYLDLVYVVDSSNSISDANFTIMKQIIVNASEAFEASIGDTTQVAVLQYGNLDSAAFDHTDSKYYKSPTKLGDCNDIDCFNRAIKANMTHLNAANTFTSLAIRRAVEQFDFAQSKNKDKAKKILVLITDGQANFQSQLIVSYRLTQSHNITVYAIGVALKSDAELRISANGGVSKERVLDANNYSELSKALRNLTETIAQSSGEGQATGGITLENAVLGVSANYNPKVTSIYMSSGCGVGSYDGSGAIIKYDSISSTKGDVTSHKQVPGLFPKFPKDSYLGYSIASGYFEGNGTLYVATGAPRHALLGLVLVYEPQTDNSVSNPRIIKPNNCSSCSTNYKQLGSYFGATLLSADINGDGKDDLLVGAPLYIGDNYDEGRVFVYLSQASNSIQAWASSGFVPKVFSGMKDVGGRFGSAISSAGDLNDDGFNDVIIGAPLADNGAGVVYVYHGSNNLKTVYSQRIQSSSLQFPHLSNFGLSTSSGADLDGNKYPDVVVGAPNSNLAIIFRSRPVARFSAQITLSPPRRDIFECLQLPSRKCFNVTSCLTVYGKSVEDFLDVNVMILLDKSKKRLNLGGFNNATKEVKLSRNVTSCWSYDVYVTKNMIDFVSPLSAEVQYSLTSTHSNTPMSSMVDPAATNKVSTTASFNTGCTSDLFCSYDLMVNSSITLPKTTNQDRLNSKLGSDVIIIDKDTATKPIILHVTISNVGENAYGVKFDVTYSSSLIWNGIKEANILNHRNASCFDEVSTQDQTHGQLKIKSLTYKYNEDLGSIMPAGDSCSFEIHLLPTNLKTSGVIQNVYAALHVYTMYAPNGNDSNPTNNVANYTRTIRYVSDVSVTRRESTQFVTREFTFPKTNETVHSVYEIGRNVSTIAVAYEISSEGYSVVPSSSFFLRYPTNISEHNLLYLYKVSCIGSQGPVMCNCSTQNVNRYHLSTSPNTTDKSGPSILLLPNPTQLPLSLYNCSSSIVDPPAYCEELHCSVNNLVQGSKVNFVASFRFWSHSVKLVVSDYPTVTFVTGFSYTTNQSKLVINKNGSIITEYSAETEVAVKKYVPPVVIEQLNLLLIVIISAAVTLLLVIAGLGALYKKGFFESEYNKLMKEEKHWQKGNATQERTDEVYDEDLKQ</sequence>
<evidence type="ECO:0000256" key="4">
    <source>
        <dbReference type="ARBA" id="ARBA00022723"/>
    </source>
</evidence>
<comment type="similarity">
    <text evidence="2 16">Belongs to the integrin alpha chain family.</text>
</comment>
<dbReference type="Proteomes" id="UP000008144">
    <property type="component" value="Unassembled WGS sequence"/>
</dbReference>
<keyword evidence="9 16" id="KW-1133">Transmembrane helix</keyword>
<evidence type="ECO:0000256" key="9">
    <source>
        <dbReference type="ARBA" id="ARBA00022989"/>
    </source>
</evidence>
<dbReference type="InterPro" id="IPR000413">
    <property type="entry name" value="Integrin_alpha"/>
</dbReference>
<evidence type="ECO:0000256" key="11">
    <source>
        <dbReference type="ARBA" id="ARBA00023136"/>
    </source>
</evidence>
<dbReference type="GO" id="GO:0098609">
    <property type="term" value="P:cell-cell adhesion"/>
    <property type="evidence" value="ECO:0000318"/>
    <property type="project" value="GO_Central"/>
</dbReference>
<dbReference type="SMART" id="SM00327">
    <property type="entry name" value="VWA"/>
    <property type="match status" value="1"/>
</dbReference>
<feature type="region of interest" description="Disordered" evidence="17">
    <location>
        <begin position="1157"/>
        <end position="1176"/>
    </location>
</feature>
<feature type="compositionally biased region" description="Basic and acidic residues" evidence="17">
    <location>
        <begin position="1164"/>
        <end position="1176"/>
    </location>
</feature>
<dbReference type="SUPFAM" id="SSF69318">
    <property type="entry name" value="Integrin alpha N-terminal domain"/>
    <property type="match status" value="1"/>
</dbReference>